<dbReference type="PANTHER" id="PTHR46585:SF1">
    <property type="entry name" value="CHROMO DOMAIN-CONTAINING PROTEIN"/>
    <property type="match status" value="1"/>
</dbReference>
<evidence type="ECO:0000313" key="2">
    <source>
        <dbReference type="EMBL" id="KAL3093283.1"/>
    </source>
</evidence>
<protein>
    <recommendedName>
        <fullName evidence="1">Integrase catalytic domain-containing protein</fullName>
    </recommendedName>
</protein>
<dbReference type="InterPro" id="IPR001584">
    <property type="entry name" value="Integrase_cat-core"/>
</dbReference>
<dbReference type="PANTHER" id="PTHR46585">
    <property type="entry name" value="INTEGRASE CORE DOMAIN CONTAINING PROTEIN"/>
    <property type="match status" value="1"/>
</dbReference>
<comment type="caution">
    <text evidence="2">The sequence shown here is derived from an EMBL/GenBank/DDBJ whole genome shotgun (WGS) entry which is preliminary data.</text>
</comment>
<name>A0ABD2JRS9_HETSC</name>
<sequence>MIAAFEKIFKKAGVLPNKLYSDAGLEFQAKKMTDYWKQKDIIKHVMYSPHLHAGVVERANRTLKERLYKYFSEKNTKRWIDALDSIVRNLNSSANRTTGLKPVDVNFKNAAALRNRLYKQGELSSKTPKFKAGDIVRISKEKGDFSKGYFPNFTDELFRISKVNPTDPPSYRIRDQDGEDIRGIFYEQELAFLGATTSANYSIVIQRIKMFERVPTSPFELVNERTREKLALMKIEDGKGTKNDEDYWLLMRRCSIRENDFLSKSKSTNLNKFSLSFLQNCIGTRVLALKRPFWYSNGHLSPWLTLCPSVDPLSHCRPFVHCRPIVRAGPI</sequence>
<evidence type="ECO:0000313" key="3">
    <source>
        <dbReference type="Proteomes" id="UP001620645"/>
    </source>
</evidence>
<dbReference type="SUPFAM" id="SSF53098">
    <property type="entry name" value="Ribonuclease H-like"/>
    <property type="match status" value="1"/>
</dbReference>
<dbReference type="InterPro" id="IPR012337">
    <property type="entry name" value="RNaseH-like_sf"/>
</dbReference>
<accession>A0ABD2JRS9</accession>
<dbReference type="InterPro" id="IPR036397">
    <property type="entry name" value="RNaseH_sf"/>
</dbReference>
<dbReference type="Proteomes" id="UP001620645">
    <property type="component" value="Unassembled WGS sequence"/>
</dbReference>
<evidence type="ECO:0000259" key="1">
    <source>
        <dbReference type="PROSITE" id="PS50994"/>
    </source>
</evidence>
<dbReference type="EMBL" id="JBICCN010000112">
    <property type="protein sequence ID" value="KAL3093283.1"/>
    <property type="molecule type" value="Genomic_DNA"/>
</dbReference>
<reference evidence="2 3" key="1">
    <citation type="submission" date="2024-10" db="EMBL/GenBank/DDBJ databases">
        <authorList>
            <person name="Kim D."/>
        </authorList>
    </citation>
    <scope>NUCLEOTIDE SEQUENCE [LARGE SCALE GENOMIC DNA]</scope>
    <source>
        <strain evidence="2">Taebaek</strain>
    </source>
</reference>
<proteinExistence type="predicted"/>
<dbReference type="AlphaFoldDB" id="A0ABD2JRS9"/>
<organism evidence="2 3">
    <name type="scientific">Heterodera schachtii</name>
    <name type="common">Sugarbeet cyst nematode worm</name>
    <name type="synonym">Tylenchus schachtii</name>
    <dbReference type="NCBI Taxonomy" id="97005"/>
    <lineage>
        <taxon>Eukaryota</taxon>
        <taxon>Metazoa</taxon>
        <taxon>Ecdysozoa</taxon>
        <taxon>Nematoda</taxon>
        <taxon>Chromadorea</taxon>
        <taxon>Rhabditida</taxon>
        <taxon>Tylenchina</taxon>
        <taxon>Tylenchomorpha</taxon>
        <taxon>Tylenchoidea</taxon>
        <taxon>Heteroderidae</taxon>
        <taxon>Heteroderinae</taxon>
        <taxon>Heterodera</taxon>
    </lineage>
</organism>
<feature type="domain" description="Integrase catalytic" evidence="1">
    <location>
        <begin position="1"/>
        <end position="110"/>
    </location>
</feature>
<dbReference type="Gene3D" id="3.30.420.10">
    <property type="entry name" value="Ribonuclease H-like superfamily/Ribonuclease H"/>
    <property type="match status" value="1"/>
</dbReference>
<gene>
    <name evidence="2" type="ORF">niasHS_005178</name>
</gene>
<keyword evidence="3" id="KW-1185">Reference proteome</keyword>
<dbReference type="PROSITE" id="PS50994">
    <property type="entry name" value="INTEGRASE"/>
    <property type="match status" value="1"/>
</dbReference>